<evidence type="ECO:0000313" key="8">
    <source>
        <dbReference type="Proteomes" id="UP000549052"/>
    </source>
</evidence>
<dbReference type="Gene3D" id="1.10.357.10">
    <property type="entry name" value="Tetracycline Repressor, domain 2"/>
    <property type="match status" value="1"/>
</dbReference>
<dbReference type="GO" id="GO:0000976">
    <property type="term" value="F:transcription cis-regulatory region binding"/>
    <property type="evidence" value="ECO:0007669"/>
    <property type="project" value="TreeGrafter"/>
</dbReference>
<keyword evidence="2 4" id="KW-0238">DNA-binding</keyword>
<evidence type="ECO:0000256" key="2">
    <source>
        <dbReference type="ARBA" id="ARBA00023125"/>
    </source>
</evidence>
<dbReference type="InterPro" id="IPR036271">
    <property type="entry name" value="Tet_transcr_reg_TetR-rel_C_sf"/>
</dbReference>
<gene>
    <name evidence="7" type="ORF">FHW16_003192</name>
</gene>
<accession>A0A839EGU9</accession>
<reference evidence="7 8" key="1">
    <citation type="submission" date="2020-07" db="EMBL/GenBank/DDBJ databases">
        <title>Genomic Encyclopedia of Type Strains, Phase IV (KMG-V): Genome sequencing to study the core and pangenomes of soil and plant-associated prokaryotes.</title>
        <authorList>
            <person name="Whitman W."/>
        </authorList>
    </citation>
    <scope>NUCLEOTIDE SEQUENCE [LARGE SCALE GENOMIC DNA]</scope>
    <source>
        <strain evidence="7 8">AN3</strain>
    </source>
</reference>
<keyword evidence="8" id="KW-1185">Reference proteome</keyword>
<dbReference type="PRINTS" id="PR00455">
    <property type="entry name" value="HTHTETR"/>
</dbReference>
<dbReference type="AlphaFoldDB" id="A0A839EGU9"/>
<feature type="region of interest" description="Disordered" evidence="5">
    <location>
        <begin position="1"/>
        <end position="21"/>
    </location>
</feature>
<dbReference type="InterPro" id="IPR001647">
    <property type="entry name" value="HTH_TetR"/>
</dbReference>
<dbReference type="Pfam" id="PF00440">
    <property type="entry name" value="TetR_N"/>
    <property type="match status" value="1"/>
</dbReference>
<evidence type="ECO:0000313" key="7">
    <source>
        <dbReference type="EMBL" id="MBA8879473.1"/>
    </source>
</evidence>
<feature type="DNA-binding region" description="H-T-H motif" evidence="4">
    <location>
        <begin position="46"/>
        <end position="65"/>
    </location>
</feature>
<dbReference type="InterPro" id="IPR049445">
    <property type="entry name" value="TetR_SbtR-like_C"/>
</dbReference>
<dbReference type="SUPFAM" id="SSF46689">
    <property type="entry name" value="Homeodomain-like"/>
    <property type="match status" value="1"/>
</dbReference>
<organism evidence="7 8">
    <name type="scientific">Phyllobacterium myrsinacearum</name>
    <dbReference type="NCBI Taxonomy" id="28101"/>
    <lineage>
        <taxon>Bacteria</taxon>
        <taxon>Pseudomonadati</taxon>
        <taxon>Pseudomonadota</taxon>
        <taxon>Alphaproteobacteria</taxon>
        <taxon>Hyphomicrobiales</taxon>
        <taxon>Phyllobacteriaceae</taxon>
        <taxon>Phyllobacterium</taxon>
    </lineage>
</organism>
<dbReference type="InterPro" id="IPR009057">
    <property type="entry name" value="Homeodomain-like_sf"/>
</dbReference>
<feature type="compositionally biased region" description="Basic and acidic residues" evidence="5">
    <location>
        <begin position="10"/>
        <end position="21"/>
    </location>
</feature>
<evidence type="ECO:0000256" key="3">
    <source>
        <dbReference type="ARBA" id="ARBA00023163"/>
    </source>
</evidence>
<sequence>MVAKPVTSPEEQRPIARGMRADARRNREKLLEVAAIVFSEHGIEGSLEQIARRAGVGIGTLYRHFPTREHLVEVVYRREVESLCAAASELALNHAPDVALEEWMHRFVGYIAAKRGMTNSLQILVTTNSELFAASSGMVAVSLRNLVEAAANQDLIRRDIDSTDLLHALFTIYSIPDAPDWHDRSRRLVKLLMDGLRWGARDRHGARSDGNRG</sequence>
<evidence type="ECO:0000256" key="4">
    <source>
        <dbReference type="PROSITE-ProRule" id="PRU00335"/>
    </source>
</evidence>
<keyword evidence="3" id="KW-0804">Transcription</keyword>
<keyword evidence="1" id="KW-0805">Transcription regulation</keyword>
<protein>
    <submittedName>
        <fullName evidence="7">AcrR family transcriptional regulator</fullName>
    </submittedName>
</protein>
<dbReference type="Proteomes" id="UP000549052">
    <property type="component" value="Unassembled WGS sequence"/>
</dbReference>
<proteinExistence type="predicted"/>
<comment type="caution">
    <text evidence="7">The sequence shown here is derived from an EMBL/GenBank/DDBJ whole genome shotgun (WGS) entry which is preliminary data.</text>
</comment>
<evidence type="ECO:0000256" key="5">
    <source>
        <dbReference type="SAM" id="MobiDB-lite"/>
    </source>
</evidence>
<dbReference type="PANTHER" id="PTHR30055">
    <property type="entry name" value="HTH-TYPE TRANSCRIPTIONAL REGULATOR RUTR"/>
    <property type="match status" value="1"/>
</dbReference>
<dbReference type="EMBL" id="JACGXN010000004">
    <property type="protein sequence ID" value="MBA8879473.1"/>
    <property type="molecule type" value="Genomic_DNA"/>
</dbReference>
<dbReference type="GO" id="GO:0003700">
    <property type="term" value="F:DNA-binding transcription factor activity"/>
    <property type="evidence" value="ECO:0007669"/>
    <property type="project" value="TreeGrafter"/>
</dbReference>
<dbReference type="Pfam" id="PF21597">
    <property type="entry name" value="TetR_C_43"/>
    <property type="match status" value="1"/>
</dbReference>
<name>A0A839EGU9_9HYPH</name>
<feature type="domain" description="HTH tetR-type" evidence="6">
    <location>
        <begin position="24"/>
        <end position="83"/>
    </location>
</feature>
<dbReference type="PANTHER" id="PTHR30055:SF234">
    <property type="entry name" value="HTH-TYPE TRANSCRIPTIONAL REGULATOR BETI"/>
    <property type="match status" value="1"/>
</dbReference>
<dbReference type="PROSITE" id="PS50977">
    <property type="entry name" value="HTH_TETR_2"/>
    <property type="match status" value="1"/>
</dbReference>
<dbReference type="SUPFAM" id="SSF48498">
    <property type="entry name" value="Tetracyclin repressor-like, C-terminal domain"/>
    <property type="match status" value="1"/>
</dbReference>
<dbReference type="InterPro" id="IPR050109">
    <property type="entry name" value="HTH-type_TetR-like_transc_reg"/>
</dbReference>
<evidence type="ECO:0000259" key="6">
    <source>
        <dbReference type="PROSITE" id="PS50977"/>
    </source>
</evidence>
<evidence type="ECO:0000256" key="1">
    <source>
        <dbReference type="ARBA" id="ARBA00023015"/>
    </source>
</evidence>